<evidence type="ECO:0000313" key="1">
    <source>
        <dbReference type="EMBL" id="QDB80047.1"/>
    </source>
</evidence>
<reference evidence="1 2" key="1">
    <citation type="submission" date="2019-05" db="EMBL/GenBank/DDBJ databases">
        <title>Georgenia *** sp. nov., and Georgenia *** sp. nov., isolated from the intestinal contents of plateau pika (Ochotona curzoniae) in the Qinghai-Tibet plateau of China.</title>
        <authorList>
            <person name="Tian Z."/>
        </authorList>
    </citation>
    <scope>NUCLEOTIDE SEQUENCE [LARGE SCALE GENOMIC DNA]</scope>
    <source>
        <strain evidence="1 2">Z294</strain>
    </source>
</reference>
<accession>A0ABX5VNI3</accession>
<dbReference type="RefSeq" id="WP_139948930.1">
    <property type="nucleotide sequence ID" value="NZ_CP040899.1"/>
</dbReference>
<evidence type="ECO:0000313" key="2">
    <source>
        <dbReference type="Proteomes" id="UP000313948"/>
    </source>
</evidence>
<sequence>MSEQDWARQRREAAEAHADMLERRRQAEHDHAARLLREFAAVARDRLPPERLQVRGYGGKGSARSDVTGWYLRADRAAGMSTDGEFYVLTAPLGLRDRLTGVTLRPTPPPLVLGAGGKDGESLDLPVALERLLPGWRDAQDTAPDA</sequence>
<organism evidence="1 2">
    <name type="scientific">Georgenia wutianyii</name>
    <dbReference type="NCBI Taxonomy" id="2585135"/>
    <lineage>
        <taxon>Bacteria</taxon>
        <taxon>Bacillati</taxon>
        <taxon>Actinomycetota</taxon>
        <taxon>Actinomycetes</taxon>
        <taxon>Micrococcales</taxon>
        <taxon>Bogoriellaceae</taxon>
        <taxon>Georgenia</taxon>
    </lineage>
</organism>
<evidence type="ECO:0008006" key="3">
    <source>
        <dbReference type="Google" id="ProtNLM"/>
    </source>
</evidence>
<protein>
    <recommendedName>
        <fullName evidence="3">DUF1801 domain-containing protein</fullName>
    </recommendedName>
</protein>
<dbReference type="EMBL" id="CP040899">
    <property type="protein sequence ID" value="QDB80047.1"/>
    <property type="molecule type" value="Genomic_DNA"/>
</dbReference>
<name>A0ABX5VNI3_9MICO</name>
<keyword evidence="2" id="KW-1185">Reference proteome</keyword>
<proteinExistence type="predicted"/>
<gene>
    <name evidence="1" type="ORF">FE251_12135</name>
</gene>
<dbReference type="Proteomes" id="UP000313948">
    <property type="component" value="Chromosome"/>
</dbReference>